<dbReference type="AlphaFoldDB" id="A0AAD9NDU0"/>
<dbReference type="Pfam" id="PF00651">
    <property type="entry name" value="BTB"/>
    <property type="match status" value="1"/>
</dbReference>
<evidence type="ECO:0000259" key="3">
    <source>
        <dbReference type="PROSITE" id="PS50097"/>
    </source>
</evidence>
<dbReference type="InterPro" id="IPR011705">
    <property type="entry name" value="BACK"/>
</dbReference>
<keyword evidence="2" id="KW-0677">Repeat</keyword>
<dbReference type="Gene3D" id="3.30.710.10">
    <property type="entry name" value="Potassium Channel Kv1.1, Chain A"/>
    <property type="match status" value="1"/>
</dbReference>
<name>A0AAD9NDU0_RIDPI</name>
<evidence type="ECO:0000313" key="5">
    <source>
        <dbReference type="Proteomes" id="UP001209878"/>
    </source>
</evidence>
<dbReference type="InterPro" id="IPR000210">
    <property type="entry name" value="BTB/POZ_dom"/>
</dbReference>
<accession>A0AAD9NDU0</accession>
<evidence type="ECO:0000256" key="2">
    <source>
        <dbReference type="ARBA" id="ARBA00022737"/>
    </source>
</evidence>
<dbReference type="PROSITE" id="PS50097">
    <property type="entry name" value="BTB"/>
    <property type="match status" value="1"/>
</dbReference>
<protein>
    <recommendedName>
        <fullName evidence="3">BTB domain-containing protein</fullName>
    </recommendedName>
</protein>
<dbReference type="InterPro" id="IPR011333">
    <property type="entry name" value="SKP1/BTB/POZ_sf"/>
</dbReference>
<dbReference type="PANTHER" id="PTHR24412:SF498">
    <property type="entry name" value="KELCH-LIKE PROTEIN 26 ISOFORM X1"/>
    <property type="match status" value="1"/>
</dbReference>
<keyword evidence="1" id="KW-0880">Kelch repeat</keyword>
<dbReference type="SUPFAM" id="SSF54695">
    <property type="entry name" value="POZ domain"/>
    <property type="match status" value="1"/>
</dbReference>
<dbReference type="Gene3D" id="1.25.40.420">
    <property type="match status" value="1"/>
</dbReference>
<dbReference type="Pfam" id="PF07707">
    <property type="entry name" value="BACK"/>
    <property type="match status" value="1"/>
</dbReference>
<keyword evidence="5" id="KW-1185">Reference proteome</keyword>
<sequence>MKSLHKLRQNEEYTDVTLQSGDVQIQCHRVVLAAASGYFKALFKCPLKESKSDTVQLTMEPEVLTSVVDYVYTGAIELTIDNVESVVKACDVLQLASLMAGCEEFMVAQINAANCVGFHGFAASYQLHKLQRKVKEVMLAEFSSVAVTDHFKQLSCNELVELIKDDQLEVTSEDVVFESVLGWVRHDVDNRKSSLETIMEYVRLPFCTRDYLCQMKDAFDLLTPKCFEYVHEAWMFQAGTAHQLKPNSCRTVPRRYTTSLVVAGARIGSTNASPDLRVHNTLSPLW</sequence>
<proteinExistence type="predicted"/>
<dbReference type="SMART" id="SM00225">
    <property type="entry name" value="BTB"/>
    <property type="match status" value="1"/>
</dbReference>
<feature type="domain" description="BTB" evidence="3">
    <location>
        <begin position="14"/>
        <end position="80"/>
    </location>
</feature>
<dbReference type="SMART" id="SM00875">
    <property type="entry name" value="BACK"/>
    <property type="match status" value="1"/>
</dbReference>
<evidence type="ECO:0000256" key="1">
    <source>
        <dbReference type="ARBA" id="ARBA00022441"/>
    </source>
</evidence>
<gene>
    <name evidence="4" type="ORF">NP493_1328g00032</name>
</gene>
<dbReference type="EMBL" id="JAODUO010001326">
    <property type="protein sequence ID" value="KAK2166360.1"/>
    <property type="molecule type" value="Genomic_DNA"/>
</dbReference>
<organism evidence="4 5">
    <name type="scientific">Ridgeia piscesae</name>
    <name type="common">Tubeworm</name>
    <dbReference type="NCBI Taxonomy" id="27915"/>
    <lineage>
        <taxon>Eukaryota</taxon>
        <taxon>Metazoa</taxon>
        <taxon>Spiralia</taxon>
        <taxon>Lophotrochozoa</taxon>
        <taxon>Annelida</taxon>
        <taxon>Polychaeta</taxon>
        <taxon>Sedentaria</taxon>
        <taxon>Canalipalpata</taxon>
        <taxon>Sabellida</taxon>
        <taxon>Siboglinidae</taxon>
        <taxon>Ridgeia</taxon>
    </lineage>
</organism>
<reference evidence="4" key="1">
    <citation type="journal article" date="2023" name="Mol. Biol. Evol.">
        <title>Third-Generation Sequencing Reveals the Adaptive Role of the Epigenome in Three Deep-Sea Polychaetes.</title>
        <authorList>
            <person name="Perez M."/>
            <person name="Aroh O."/>
            <person name="Sun Y."/>
            <person name="Lan Y."/>
            <person name="Juniper S.K."/>
            <person name="Young C.R."/>
            <person name="Angers B."/>
            <person name="Qian P.Y."/>
        </authorList>
    </citation>
    <scope>NUCLEOTIDE SEQUENCE</scope>
    <source>
        <strain evidence="4">R07B-5</strain>
    </source>
</reference>
<comment type="caution">
    <text evidence="4">The sequence shown here is derived from an EMBL/GenBank/DDBJ whole genome shotgun (WGS) entry which is preliminary data.</text>
</comment>
<dbReference type="FunFam" id="1.25.40.420:FF:000001">
    <property type="entry name" value="Kelch-like family member 12"/>
    <property type="match status" value="1"/>
</dbReference>
<evidence type="ECO:0000313" key="4">
    <source>
        <dbReference type="EMBL" id="KAK2166360.1"/>
    </source>
</evidence>
<dbReference type="PANTHER" id="PTHR24412">
    <property type="entry name" value="KELCH PROTEIN"/>
    <property type="match status" value="1"/>
</dbReference>
<dbReference type="Proteomes" id="UP001209878">
    <property type="component" value="Unassembled WGS sequence"/>
</dbReference>